<dbReference type="InterPro" id="IPR036788">
    <property type="entry name" value="T_IF-3_C_sf"/>
</dbReference>
<dbReference type="EMBL" id="KQ983106">
    <property type="protein sequence ID" value="KYQ47438.1"/>
    <property type="molecule type" value="Genomic_DNA"/>
</dbReference>
<feature type="region of interest" description="Disordered" evidence="4">
    <location>
        <begin position="40"/>
        <end position="62"/>
    </location>
</feature>
<evidence type="ECO:0008006" key="7">
    <source>
        <dbReference type="Google" id="ProtNLM"/>
    </source>
</evidence>
<accession>A0A151WHZ3</accession>
<feature type="compositionally biased region" description="Basic and acidic residues" evidence="4">
    <location>
        <begin position="216"/>
        <end position="227"/>
    </location>
</feature>
<dbReference type="PANTHER" id="PTHR10938:SF0">
    <property type="entry name" value="TRANSLATION INITIATION FACTOR IF-3, MITOCHONDRIAL"/>
    <property type="match status" value="1"/>
</dbReference>
<evidence type="ECO:0000313" key="5">
    <source>
        <dbReference type="EMBL" id="KYQ47438.1"/>
    </source>
</evidence>
<comment type="similarity">
    <text evidence="1">Belongs to the IF-3 family.</text>
</comment>
<dbReference type="InterPro" id="IPR001288">
    <property type="entry name" value="Translation_initiation_fac_3"/>
</dbReference>
<feature type="compositionally biased region" description="Polar residues" evidence="4">
    <location>
        <begin position="229"/>
        <end position="239"/>
    </location>
</feature>
<dbReference type="KEGG" id="mzt:108729891"/>
<reference evidence="5 6" key="1">
    <citation type="submission" date="2015-09" db="EMBL/GenBank/DDBJ databases">
        <title>Trachymyrmex zeteki WGS genome.</title>
        <authorList>
            <person name="Nygaard S."/>
            <person name="Hu H."/>
            <person name="Boomsma J."/>
            <person name="Zhang G."/>
        </authorList>
    </citation>
    <scope>NUCLEOTIDE SEQUENCE [LARGE SCALE GENOMIC DNA]</scope>
    <source>
        <strain evidence="5">Tzet28-1</strain>
        <tissue evidence="5">Whole body</tissue>
    </source>
</reference>
<keyword evidence="3" id="KW-0648">Protein biosynthesis</keyword>
<dbReference type="GO" id="GO:0003743">
    <property type="term" value="F:translation initiation factor activity"/>
    <property type="evidence" value="ECO:0007669"/>
    <property type="project" value="UniProtKB-KW"/>
</dbReference>
<dbReference type="OrthoDB" id="21573at2759"/>
<dbReference type="PANTHER" id="PTHR10938">
    <property type="entry name" value="TRANSLATION INITIATION FACTOR IF-3"/>
    <property type="match status" value="1"/>
</dbReference>
<keyword evidence="6" id="KW-1185">Reference proteome</keyword>
<dbReference type="SUPFAM" id="SSF55200">
    <property type="entry name" value="Translation initiation factor IF3, C-terminal domain"/>
    <property type="match status" value="1"/>
</dbReference>
<dbReference type="AlphaFoldDB" id="A0A151WHZ3"/>
<dbReference type="GO" id="GO:0070124">
    <property type="term" value="P:mitochondrial translational initiation"/>
    <property type="evidence" value="ECO:0007669"/>
    <property type="project" value="TreeGrafter"/>
</dbReference>
<evidence type="ECO:0000256" key="4">
    <source>
        <dbReference type="SAM" id="MobiDB-lite"/>
    </source>
</evidence>
<organism evidence="5 6">
    <name type="scientific">Mycetomoellerius zeteki</name>
    <dbReference type="NCBI Taxonomy" id="64791"/>
    <lineage>
        <taxon>Eukaryota</taxon>
        <taxon>Metazoa</taxon>
        <taxon>Ecdysozoa</taxon>
        <taxon>Arthropoda</taxon>
        <taxon>Hexapoda</taxon>
        <taxon>Insecta</taxon>
        <taxon>Pterygota</taxon>
        <taxon>Neoptera</taxon>
        <taxon>Endopterygota</taxon>
        <taxon>Hymenoptera</taxon>
        <taxon>Apocrita</taxon>
        <taxon>Aculeata</taxon>
        <taxon>Formicoidea</taxon>
        <taxon>Formicidae</taxon>
        <taxon>Myrmicinae</taxon>
        <taxon>Mycetomoellerius</taxon>
    </lineage>
</organism>
<dbReference type="GO" id="GO:0005739">
    <property type="term" value="C:mitochondrion"/>
    <property type="evidence" value="ECO:0007669"/>
    <property type="project" value="TreeGrafter"/>
</dbReference>
<protein>
    <recommendedName>
        <fullName evidence="7">Translation initiation factor IF-3, mitochondrial</fullName>
    </recommendedName>
</protein>
<evidence type="ECO:0000313" key="6">
    <source>
        <dbReference type="Proteomes" id="UP000075809"/>
    </source>
</evidence>
<evidence type="ECO:0000256" key="3">
    <source>
        <dbReference type="ARBA" id="ARBA00022917"/>
    </source>
</evidence>
<evidence type="ECO:0000256" key="1">
    <source>
        <dbReference type="ARBA" id="ARBA00005439"/>
    </source>
</evidence>
<proteinExistence type="inferred from homology"/>
<gene>
    <name evidence="5" type="ORF">ALC60_13559</name>
</gene>
<dbReference type="Proteomes" id="UP000075809">
    <property type="component" value="Unassembled WGS sequence"/>
</dbReference>
<keyword evidence="2" id="KW-0396">Initiation factor</keyword>
<dbReference type="GO" id="GO:0032790">
    <property type="term" value="P:ribosome disassembly"/>
    <property type="evidence" value="ECO:0007669"/>
    <property type="project" value="TreeGrafter"/>
</dbReference>
<feature type="region of interest" description="Disordered" evidence="4">
    <location>
        <begin position="216"/>
        <end position="239"/>
    </location>
</feature>
<sequence length="239" mass="27020">MIVLGLPPALRKAVHLAQSFSRCRVTRDISRFDQCRTFNRKPEQIDSNGNKKPRPKTEPIPKITLLSSDNSTTVTVLEVAQRLAKRRNLTLIKVSDLESKTQRPLYKLVSNTNILEHQTEEDTQDTNKAAQKSSKSTKIFYVSAKITEHDLQTKTKNMMKLLNKEYKVKIAITLDGADGGKVQRVIEDVVRNDGSIQRMPSKKNVILLLINPSHKNEDVSVNNKDETENSSIVNNERGT</sequence>
<dbReference type="Gene3D" id="3.30.110.10">
    <property type="entry name" value="Translation initiation factor 3 (IF-3), C-terminal domain"/>
    <property type="match status" value="1"/>
</dbReference>
<name>A0A151WHZ3_9HYME</name>
<evidence type="ECO:0000256" key="2">
    <source>
        <dbReference type="ARBA" id="ARBA00022540"/>
    </source>
</evidence>
<dbReference type="GO" id="GO:0043022">
    <property type="term" value="F:ribosome binding"/>
    <property type="evidence" value="ECO:0007669"/>
    <property type="project" value="TreeGrafter"/>
</dbReference>